<protein>
    <submittedName>
        <fullName evidence="3">Xylose isomerase</fullName>
    </submittedName>
</protein>
<dbReference type="InterPro" id="IPR036237">
    <property type="entry name" value="Xyl_isomerase-like_sf"/>
</dbReference>
<accession>A0A2U1T139</accession>
<evidence type="ECO:0000313" key="4">
    <source>
        <dbReference type="Proteomes" id="UP000244978"/>
    </source>
</evidence>
<name>A0A2U1T139_9MICO</name>
<evidence type="ECO:0000259" key="2">
    <source>
        <dbReference type="Pfam" id="PF01261"/>
    </source>
</evidence>
<dbReference type="PANTHER" id="PTHR12110:SF48">
    <property type="entry name" value="BLL3656 PROTEIN"/>
    <property type="match status" value="1"/>
</dbReference>
<dbReference type="InterPro" id="IPR050312">
    <property type="entry name" value="IolE/XylAMocC-like"/>
</dbReference>
<evidence type="ECO:0000256" key="1">
    <source>
        <dbReference type="ARBA" id="ARBA00023277"/>
    </source>
</evidence>
<evidence type="ECO:0000313" key="3">
    <source>
        <dbReference type="EMBL" id="PWB97591.1"/>
    </source>
</evidence>
<dbReference type="AlphaFoldDB" id="A0A2U1T139"/>
<dbReference type="Gene3D" id="3.20.20.150">
    <property type="entry name" value="Divalent-metal-dependent TIM barrel enzymes"/>
    <property type="match status" value="1"/>
</dbReference>
<sequence>MSITVPTRIGIAPLSAVTATAREYLEAAARARFDFVGLRLSPVTAADVVYTPGNAAFAELKSLVADSGLDVFDIEVFSLTPQTRRDDWLPLLEMTADLGASLLNIVGDDPDSAALTELIAELCADSAPLGITPVIEPIAYRPMNSYSLAVQIARATGCAVELDALHVFRTGTDLSVVTQNRDLFPILQLCDAPAEVPIWGDSRPAAASPVDEDMLIESRFNRLLPGRGAAPLAAMREAVAPGTPVALEVPNLDLQARYSVDDYFALLHQEGVSFVGE</sequence>
<dbReference type="PANTHER" id="PTHR12110">
    <property type="entry name" value="HYDROXYPYRUVATE ISOMERASE"/>
    <property type="match status" value="1"/>
</dbReference>
<reference evidence="4" key="1">
    <citation type="submission" date="2018-04" db="EMBL/GenBank/DDBJ databases">
        <authorList>
            <person name="Liu S."/>
            <person name="Wang Z."/>
            <person name="Li J."/>
        </authorList>
    </citation>
    <scope>NUCLEOTIDE SEQUENCE [LARGE SCALE GENOMIC DNA]</scope>
    <source>
        <strain evidence="4">S1194</strain>
    </source>
</reference>
<keyword evidence="4" id="KW-1185">Reference proteome</keyword>
<keyword evidence="3" id="KW-0413">Isomerase</keyword>
<dbReference type="Pfam" id="PF01261">
    <property type="entry name" value="AP_endonuc_2"/>
    <property type="match status" value="1"/>
</dbReference>
<dbReference type="GO" id="GO:0016853">
    <property type="term" value="F:isomerase activity"/>
    <property type="evidence" value="ECO:0007669"/>
    <property type="project" value="UniProtKB-KW"/>
</dbReference>
<dbReference type="SUPFAM" id="SSF51658">
    <property type="entry name" value="Xylose isomerase-like"/>
    <property type="match status" value="1"/>
</dbReference>
<dbReference type="InterPro" id="IPR013022">
    <property type="entry name" value="Xyl_isomerase-like_TIM-brl"/>
</dbReference>
<proteinExistence type="predicted"/>
<comment type="caution">
    <text evidence="3">The sequence shown here is derived from an EMBL/GenBank/DDBJ whole genome shotgun (WGS) entry which is preliminary data.</text>
</comment>
<feature type="domain" description="Xylose isomerase-like TIM barrel" evidence="2">
    <location>
        <begin position="25"/>
        <end position="250"/>
    </location>
</feature>
<gene>
    <name evidence="3" type="ORF">DF220_06925</name>
</gene>
<dbReference type="Proteomes" id="UP000244978">
    <property type="component" value="Unassembled WGS sequence"/>
</dbReference>
<keyword evidence="1" id="KW-0119">Carbohydrate metabolism</keyword>
<organism evidence="3 4">
    <name type="scientific">Homoserinimonas hongtaonis</name>
    <dbReference type="NCBI Taxonomy" id="2079791"/>
    <lineage>
        <taxon>Bacteria</taxon>
        <taxon>Bacillati</taxon>
        <taxon>Actinomycetota</taxon>
        <taxon>Actinomycetes</taxon>
        <taxon>Micrococcales</taxon>
        <taxon>Microbacteriaceae</taxon>
        <taxon>Homoserinimonas</taxon>
    </lineage>
</organism>
<dbReference type="EMBL" id="QEEX01000001">
    <property type="protein sequence ID" value="PWB97591.1"/>
    <property type="molecule type" value="Genomic_DNA"/>
</dbReference>
<dbReference type="RefSeq" id="WP_108997502.1">
    <property type="nucleotide sequence ID" value="NZ_CP026951.1"/>
</dbReference>